<feature type="non-terminal residue" evidence="1">
    <location>
        <position position="350"/>
    </location>
</feature>
<reference evidence="1" key="1">
    <citation type="submission" date="2021-06" db="EMBL/GenBank/DDBJ databases">
        <authorList>
            <person name="Kallberg Y."/>
            <person name="Tangrot J."/>
            <person name="Rosling A."/>
        </authorList>
    </citation>
    <scope>NUCLEOTIDE SEQUENCE</scope>
    <source>
        <strain evidence="1">28 12/20/2015</strain>
    </source>
</reference>
<proteinExistence type="predicted"/>
<evidence type="ECO:0000313" key="1">
    <source>
        <dbReference type="EMBL" id="CAG8682810.1"/>
    </source>
</evidence>
<gene>
    <name evidence="1" type="ORF">SPELUC_LOCUS10251</name>
</gene>
<keyword evidence="2" id="KW-1185">Reference proteome</keyword>
<comment type="caution">
    <text evidence="1">The sequence shown here is derived from an EMBL/GenBank/DDBJ whole genome shotgun (WGS) entry which is preliminary data.</text>
</comment>
<dbReference type="Proteomes" id="UP000789366">
    <property type="component" value="Unassembled WGS sequence"/>
</dbReference>
<name>A0ACA9NYH6_9GLOM</name>
<organism evidence="1 2">
    <name type="scientific">Cetraspora pellucida</name>
    <dbReference type="NCBI Taxonomy" id="1433469"/>
    <lineage>
        <taxon>Eukaryota</taxon>
        <taxon>Fungi</taxon>
        <taxon>Fungi incertae sedis</taxon>
        <taxon>Mucoromycota</taxon>
        <taxon>Glomeromycotina</taxon>
        <taxon>Glomeromycetes</taxon>
        <taxon>Diversisporales</taxon>
        <taxon>Gigasporaceae</taxon>
        <taxon>Cetraspora</taxon>
    </lineage>
</organism>
<sequence>MPAILKIPETIEEYQSIVAYLQSKTISLNIQGSKVKYKFEKRCKRFELDDKALYIPAVYKDRKIKHNRHCVVLKYDIELCALLLEHFHDNANHHSYHSTYSALSEKHIRIVQVEVQEYQHIQIDLIGFQDYAKINHGYAWLLTCICIFSKYLIAIPMKNKEANTVVMHLVQNVFKIFGLLVILQSDNGKEFVANIVKLVCGILKIKIKHRRPCHPQTQGQQKDWINVVDTFVISYNSTVHKAHGHTPHEIMFRWNMHGVYDLPEAIQSNEPILLDNANNENLKNDVKQHIEQVSQTQQSVNNLLEKYQKKMCLYGSVHHKKTKNNTIQPGTMVFVAPDHDTNVQTQKRKL</sequence>
<accession>A0ACA9NYH6</accession>
<evidence type="ECO:0000313" key="2">
    <source>
        <dbReference type="Proteomes" id="UP000789366"/>
    </source>
</evidence>
<protein>
    <submittedName>
        <fullName evidence="1">2606_t:CDS:1</fullName>
    </submittedName>
</protein>
<dbReference type="EMBL" id="CAJVPW010018665">
    <property type="protein sequence ID" value="CAG8682810.1"/>
    <property type="molecule type" value="Genomic_DNA"/>
</dbReference>